<keyword evidence="2" id="KW-1133">Transmembrane helix</keyword>
<evidence type="ECO:0000256" key="1">
    <source>
        <dbReference type="SAM" id="MobiDB-lite"/>
    </source>
</evidence>
<dbReference type="AlphaFoldDB" id="A0A4D4MZ52"/>
<name>A0A4D4MZ52_STRAX</name>
<feature type="compositionally biased region" description="Basic and acidic residues" evidence="1">
    <location>
        <begin position="58"/>
        <end position="68"/>
    </location>
</feature>
<dbReference type="Proteomes" id="UP000299211">
    <property type="component" value="Unassembled WGS sequence"/>
</dbReference>
<evidence type="ECO:0000313" key="5">
    <source>
        <dbReference type="Proteomes" id="UP000299211"/>
    </source>
</evidence>
<keyword evidence="2" id="KW-0472">Membrane</keyword>
<feature type="region of interest" description="Disordered" evidence="1">
    <location>
        <begin position="1"/>
        <end position="330"/>
    </location>
</feature>
<keyword evidence="2" id="KW-0812">Transmembrane</keyword>
<accession>A0A4D4MZ52</accession>
<proteinExistence type="predicted"/>
<feature type="compositionally biased region" description="Low complexity" evidence="1">
    <location>
        <begin position="321"/>
        <end position="330"/>
    </location>
</feature>
<organism evidence="4 5">
    <name type="scientific">Streptomyces avermitilis</name>
    <dbReference type="NCBI Taxonomy" id="33903"/>
    <lineage>
        <taxon>Bacteria</taxon>
        <taxon>Bacillati</taxon>
        <taxon>Actinomycetota</taxon>
        <taxon>Actinomycetes</taxon>
        <taxon>Kitasatosporales</taxon>
        <taxon>Streptomycetaceae</taxon>
        <taxon>Streptomyces</taxon>
    </lineage>
</organism>
<feature type="domain" description="DUF4190" evidence="3">
    <location>
        <begin position="351"/>
        <end position="417"/>
    </location>
</feature>
<feature type="compositionally biased region" description="Pro residues" evidence="1">
    <location>
        <begin position="229"/>
        <end position="238"/>
    </location>
</feature>
<comment type="caution">
    <text evidence="4">The sequence shown here is derived from an EMBL/GenBank/DDBJ whole genome shotgun (WGS) entry which is preliminary data.</text>
</comment>
<evidence type="ECO:0000259" key="3">
    <source>
        <dbReference type="Pfam" id="PF13828"/>
    </source>
</evidence>
<feature type="transmembrane region" description="Helical" evidence="2">
    <location>
        <begin position="354"/>
        <end position="382"/>
    </location>
</feature>
<protein>
    <recommendedName>
        <fullName evidence="3">DUF4190 domain-containing protein</fullName>
    </recommendedName>
</protein>
<evidence type="ECO:0000256" key="2">
    <source>
        <dbReference type="SAM" id="Phobius"/>
    </source>
</evidence>
<evidence type="ECO:0000313" key="4">
    <source>
        <dbReference type="EMBL" id="GDY77470.1"/>
    </source>
</evidence>
<reference evidence="4 5" key="1">
    <citation type="submission" date="2019-04" db="EMBL/GenBank/DDBJ databases">
        <title>Draft genome sequences of Streptomyces avermitilis ATCC 31267.</title>
        <authorList>
            <person name="Komaki H."/>
            <person name="Tamura T."/>
            <person name="Hosoyama A."/>
        </authorList>
    </citation>
    <scope>NUCLEOTIDE SEQUENCE [LARGE SCALE GENOMIC DNA]</scope>
    <source>
        <strain evidence="4 5">ATCC 31267</strain>
    </source>
</reference>
<dbReference type="Pfam" id="PF13828">
    <property type="entry name" value="DUF4190"/>
    <property type="match status" value="1"/>
</dbReference>
<feature type="compositionally biased region" description="Low complexity" evidence="1">
    <location>
        <begin position="199"/>
        <end position="228"/>
    </location>
</feature>
<dbReference type="InterPro" id="IPR025241">
    <property type="entry name" value="DUF4190"/>
</dbReference>
<dbReference type="EMBL" id="BJHY01000001">
    <property type="protein sequence ID" value="GDY77470.1"/>
    <property type="molecule type" value="Genomic_DNA"/>
</dbReference>
<sequence length="450" mass="44640">MTERTTEGTPRMSDDAQAPKAPENAAPDPWAPPEPGTPADARAQGAQQADAVPVPRVDPGKGVEDARPEPNPWAPPADTAPQPGGGISPEDTVLSGDSVPAVPHDDTGLHADIAAGSPQDTLVYGDGIPSAPRDAASSGDSAAAASQDTAPAPQDTAVPGVGTPSVHDQATVVSVPGAGTPPDAGASGAPLWQNPFAPPAADAPNAPFAAPGAAQASPPASPASSGNPFAPPTPPQAHTPPSTAANPFAAPVSGSDNPFAPPASPASFAQPAPGEPVPRRPSVPTGPDRSRTATPSTPLPATPVPRARLPGIRSPRPRLPAGPAHGSPYGPHAGAPGYGWPGMPLPPSNGMGTAALVLGIISTVVFCLWPLAIVMGVLSVVFGVIGRRRARRGEATNAGQALAGIICGAVGIVLGVAFMVIIFAAAESSSDPWSTTDDSYSTSLVVHADR</sequence>
<feature type="compositionally biased region" description="Low complexity" evidence="1">
    <location>
        <begin position="39"/>
        <end position="51"/>
    </location>
</feature>
<feature type="compositionally biased region" description="Low complexity" evidence="1">
    <location>
        <begin position="129"/>
        <end position="155"/>
    </location>
</feature>
<gene>
    <name evidence="4" type="ORF">SAV31267_069550</name>
</gene>
<feature type="transmembrane region" description="Helical" evidence="2">
    <location>
        <begin position="402"/>
        <end position="426"/>
    </location>
</feature>